<protein>
    <submittedName>
        <fullName evidence="1">Uncharacterized protein</fullName>
    </submittedName>
</protein>
<organism evidence="1 2">
    <name type="scientific">Artemisia annua</name>
    <name type="common">Sweet wormwood</name>
    <dbReference type="NCBI Taxonomy" id="35608"/>
    <lineage>
        <taxon>Eukaryota</taxon>
        <taxon>Viridiplantae</taxon>
        <taxon>Streptophyta</taxon>
        <taxon>Embryophyta</taxon>
        <taxon>Tracheophyta</taxon>
        <taxon>Spermatophyta</taxon>
        <taxon>Magnoliopsida</taxon>
        <taxon>eudicotyledons</taxon>
        <taxon>Gunneridae</taxon>
        <taxon>Pentapetalae</taxon>
        <taxon>asterids</taxon>
        <taxon>campanulids</taxon>
        <taxon>Asterales</taxon>
        <taxon>Asteraceae</taxon>
        <taxon>Asteroideae</taxon>
        <taxon>Anthemideae</taxon>
        <taxon>Artemisiinae</taxon>
        <taxon>Artemisia</taxon>
    </lineage>
</organism>
<reference evidence="1 2" key="1">
    <citation type="journal article" date="2018" name="Mol. Plant">
        <title>The genome of Artemisia annua provides insight into the evolution of Asteraceae family and artemisinin biosynthesis.</title>
        <authorList>
            <person name="Shen Q."/>
            <person name="Zhang L."/>
            <person name="Liao Z."/>
            <person name="Wang S."/>
            <person name="Yan T."/>
            <person name="Shi P."/>
            <person name="Liu M."/>
            <person name="Fu X."/>
            <person name="Pan Q."/>
            <person name="Wang Y."/>
            <person name="Lv Z."/>
            <person name="Lu X."/>
            <person name="Zhang F."/>
            <person name="Jiang W."/>
            <person name="Ma Y."/>
            <person name="Chen M."/>
            <person name="Hao X."/>
            <person name="Li L."/>
            <person name="Tang Y."/>
            <person name="Lv G."/>
            <person name="Zhou Y."/>
            <person name="Sun X."/>
            <person name="Brodelius P.E."/>
            <person name="Rose J.K.C."/>
            <person name="Tang K."/>
        </authorList>
    </citation>
    <scope>NUCLEOTIDE SEQUENCE [LARGE SCALE GENOMIC DNA]</scope>
    <source>
        <strain evidence="2">cv. Huhao1</strain>
        <tissue evidence="1">Leaf</tissue>
    </source>
</reference>
<evidence type="ECO:0000313" key="2">
    <source>
        <dbReference type="Proteomes" id="UP000245207"/>
    </source>
</evidence>
<dbReference type="EMBL" id="PKPP01005744">
    <property type="protein sequence ID" value="PWA59005.1"/>
    <property type="molecule type" value="Genomic_DNA"/>
</dbReference>
<accession>A0A2U1MCL8</accession>
<dbReference type="AlphaFoldDB" id="A0A2U1MCL8"/>
<sequence>MTPHTLRVHGYGCSNITIAISIRDKTKCYQVKGTDPFEDVIRCKIERDLKLSRGHYELFYKHSNTKIKKDVLIETDLDWHSAVLHLNEDTVMFLECSVLPAPIHADAE</sequence>
<proteinExistence type="predicted"/>
<evidence type="ECO:0000313" key="1">
    <source>
        <dbReference type="EMBL" id="PWA59005.1"/>
    </source>
</evidence>
<keyword evidence="2" id="KW-1185">Reference proteome</keyword>
<dbReference type="Proteomes" id="UP000245207">
    <property type="component" value="Unassembled WGS sequence"/>
</dbReference>
<gene>
    <name evidence="1" type="ORF">CTI12_AA193080</name>
</gene>
<name>A0A2U1MCL8_ARTAN</name>
<comment type="caution">
    <text evidence="1">The sequence shown here is derived from an EMBL/GenBank/DDBJ whole genome shotgun (WGS) entry which is preliminary data.</text>
</comment>